<dbReference type="NCBIfam" id="NF001299">
    <property type="entry name" value="PRK00241.1"/>
    <property type="match status" value="1"/>
</dbReference>
<accession>A0ABR2IM56</accession>
<dbReference type="Gene3D" id="3.90.79.20">
    <property type="match status" value="1"/>
</dbReference>
<keyword evidence="5" id="KW-0460">Magnesium</keyword>
<dbReference type="PANTHER" id="PTHR11383:SF3">
    <property type="entry name" value="NAD(P)H PYROPHOSPHATASE NUDT13, MITOCHONDRIAL"/>
    <property type="match status" value="1"/>
</dbReference>
<dbReference type="PANTHER" id="PTHR11383">
    <property type="entry name" value="NUCLEOSIDE DIPHOSPHATE-LINKED MOIETY X MOTIF 13"/>
    <property type="match status" value="1"/>
</dbReference>
<dbReference type="PROSITE" id="PS00893">
    <property type="entry name" value="NUDIX_BOX"/>
    <property type="match status" value="1"/>
</dbReference>
<proteinExistence type="predicted"/>
<dbReference type="Gene3D" id="3.90.79.10">
    <property type="entry name" value="Nucleoside Triphosphate Pyrophosphohydrolase"/>
    <property type="match status" value="1"/>
</dbReference>
<dbReference type="Proteomes" id="UP001470230">
    <property type="component" value="Unassembled WGS sequence"/>
</dbReference>
<evidence type="ECO:0000256" key="4">
    <source>
        <dbReference type="ARBA" id="ARBA00022801"/>
    </source>
</evidence>
<evidence type="ECO:0000313" key="8">
    <source>
        <dbReference type="EMBL" id="KAK8865362.1"/>
    </source>
</evidence>
<organism evidence="8 9">
    <name type="scientific">Tritrichomonas musculus</name>
    <dbReference type="NCBI Taxonomy" id="1915356"/>
    <lineage>
        <taxon>Eukaryota</taxon>
        <taxon>Metamonada</taxon>
        <taxon>Parabasalia</taxon>
        <taxon>Tritrichomonadida</taxon>
        <taxon>Tritrichomonadidae</taxon>
        <taxon>Tritrichomonas</taxon>
    </lineage>
</organism>
<keyword evidence="4" id="KW-0378">Hydrolase</keyword>
<dbReference type="EMBL" id="JAPFFF010000016">
    <property type="protein sequence ID" value="KAK8865362.1"/>
    <property type="molecule type" value="Genomic_DNA"/>
</dbReference>
<evidence type="ECO:0000256" key="3">
    <source>
        <dbReference type="ARBA" id="ARBA00022723"/>
    </source>
</evidence>
<dbReference type="PROSITE" id="PS51462">
    <property type="entry name" value="NUDIX"/>
    <property type="match status" value="1"/>
</dbReference>
<evidence type="ECO:0000256" key="5">
    <source>
        <dbReference type="ARBA" id="ARBA00022842"/>
    </source>
</evidence>
<dbReference type="Pfam" id="PF09296">
    <property type="entry name" value="NUDIX-like"/>
    <property type="match status" value="1"/>
</dbReference>
<evidence type="ECO:0000313" key="9">
    <source>
        <dbReference type="Proteomes" id="UP001470230"/>
    </source>
</evidence>
<feature type="domain" description="Nudix hydrolase" evidence="7">
    <location>
        <begin position="128"/>
        <end position="254"/>
    </location>
</feature>
<keyword evidence="6" id="KW-0520">NAD</keyword>
<dbReference type="InterPro" id="IPR015375">
    <property type="entry name" value="NADH_PPase-like_N"/>
</dbReference>
<dbReference type="CDD" id="cd03429">
    <property type="entry name" value="NUDIX_NADH_pyrophosphatase_Nudt13"/>
    <property type="match status" value="1"/>
</dbReference>
<keyword evidence="3" id="KW-0479">Metal-binding</keyword>
<dbReference type="EC" id="3.6.1.22" evidence="2"/>
<dbReference type="Pfam" id="PF00293">
    <property type="entry name" value="NUDIX"/>
    <property type="match status" value="1"/>
</dbReference>
<gene>
    <name evidence="8" type="ORF">M9Y10_010904</name>
</gene>
<dbReference type="SUPFAM" id="SSF55811">
    <property type="entry name" value="Nudix"/>
    <property type="match status" value="2"/>
</dbReference>
<dbReference type="InterPro" id="IPR000086">
    <property type="entry name" value="NUDIX_hydrolase_dom"/>
</dbReference>
<dbReference type="InterPro" id="IPR049734">
    <property type="entry name" value="NudC-like_C"/>
</dbReference>
<dbReference type="InterPro" id="IPR015797">
    <property type="entry name" value="NUDIX_hydrolase-like_dom_sf"/>
</dbReference>
<evidence type="ECO:0000259" key="7">
    <source>
        <dbReference type="PROSITE" id="PS51462"/>
    </source>
</evidence>
<evidence type="ECO:0000256" key="2">
    <source>
        <dbReference type="ARBA" id="ARBA00012381"/>
    </source>
</evidence>
<sequence>MSQELSYWFLIKSGKILLHKEGSTLTIPIQKDPPFPIPEDSIIHNIGQANDTECKAFELKEEIEENDLWKMTDLRSSFYLLDPLMIAMAGKSNEIINWSTKCKFCSACGNKLEQVKPITRQCPKCKSRYHPIISTCIIVRITKGDDIFLVHAKTFKGPHFSLVSGYLEPGETLEECLIREVKEETNFEVQNIQYFGSQPWPFPSQMMVAYSCEYKSGELKLQESELTEGRFFNIDELPELPPKFAIARQMIDDWVQKKKH</sequence>
<dbReference type="InterPro" id="IPR020084">
    <property type="entry name" value="NUDIX_hydrolase_CS"/>
</dbReference>
<evidence type="ECO:0000256" key="1">
    <source>
        <dbReference type="ARBA" id="ARBA00001946"/>
    </source>
</evidence>
<comment type="cofactor">
    <cofactor evidence="1">
        <name>Mg(2+)</name>
        <dbReference type="ChEBI" id="CHEBI:18420"/>
    </cofactor>
</comment>
<reference evidence="8 9" key="1">
    <citation type="submission" date="2024-04" db="EMBL/GenBank/DDBJ databases">
        <title>Tritrichomonas musculus Genome.</title>
        <authorList>
            <person name="Alves-Ferreira E."/>
            <person name="Grigg M."/>
            <person name="Lorenzi H."/>
            <person name="Galac M."/>
        </authorList>
    </citation>
    <scope>NUCLEOTIDE SEQUENCE [LARGE SCALE GENOMIC DNA]</scope>
    <source>
        <strain evidence="8 9">EAF2021</strain>
    </source>
</reference>
<keyword evidence="9" id="KW-1185">Reference proteome</keyword>
<evidence type="ECO:0000256" key="6">
    <source>
        <dbReference type="ARBA" id="ARBA00023027"/>
    </source>
</evidence>
<protein>
    <recommendedName>
        <fullName evidence="2">NAD(+) diphosphatase</fullName>
        <ecNumber evidence="2">3.6.1.22</ecNumber>
    </recommendedName>
</protein>
<comment type="caution">
    <text evidence="8">The sequence shown here is derived from an EMBL/GenBank/DDBJ whole genome shotgun (WGS) entry which is preliminary data.</text>
</comment>
<name>A0ABR2IM56_9EUKA</name>